<dbReference type="Proteomes" id="UP000643610">
    <property type="component" value="Unassembled WGS sequence"/>
</dbReference>
<gene>
    <name evidence="1" type="ORF">H8K33_08885</name>
</gene>
<sequence>MQKYQALLNGTNFWLKDSGKIKSFGYYQTVYVEAENVEEAQDKAIDISINGLAEEIQNPDSEPLVVQVSKLISVQQFPEGEINVGRTFYIEKKWWQFWK</sequence>
<dbReference type="RefSeq" id="WP_186890664.1">
    <property type="nucleotide sequence ID" value="NZ_JACOFU010000003.1"/>
</dbReference>
<reference evidence="1 2" key="1">
    <citation type="submission" date="2020-08" db="EMBL/GenBank/DDBJ databases">
        <title>Novel species isolated from subtropical streams in China.</title>
        <authorList>
            <person name="Lu H."/>
        </authorList>
    </citation>
    <scope>NUCLEOTIDE SEQUENCE [LARGE SCALE GENOMIC DNA]</scope>
    <source>
        <strain evidence="1 2">KCTC 52442</strain>
    </source>
</reference>
<comment type="caution">
    <text evidence="1">The sequence shown here is derived from an EMBL/GenBank/DDBJ whole genome shotgun (WGS) entry which is preliminary data.</text>
</comment>
<protein>
    <submittedName>
        <fullName evidence="1">Uncharacterized protein</fullName>
    </submittedName>
</protein>
<keyword evidence="2" id="KW-1185">Reference proteome</keyword>
<name>A0ABR6XQ47_9BURK</name>
<organism evidence="1 2">
    <name type="scientific">Undibacterium amnicola</name>
    <dbReference type="NCBI Taxonomy" id="1834038"/>
    <lineage>
        <taxon>Bacteria</taxon>
        <taxon>Pseudomonadati</taxon>
        <taxon>Pseudomonadota</taxon>
        <taxon>Betaproteobacteria</taxon>
        <taxon>Burkholderiales</taxon>
        <taxon>Oxalobacteraceae</taxon>
        <taxon>Undibacterium</taxon>
    </lineage>
</organism>
<proteinExistence type="predicted"/>
<evidence type="ECO:0000313" key="2">
    <source>
        <dbReference type="Proteomes" id="UP000643610"/>
    </source>
</evidence>
<accession>A0ABR6XQ47</accession>
<dbReference type="EMBL" id="JACOFU010000003">
    <property type="protein sequence ID" value="MBC3831620.1"/>
    <property type="molecule type" value="Genomic_DNA"/>
</dbReference>
<evidence type="ECO:0000313" key="1">
    <source>
        <dbReference type="EMBL" id="MBC3831620.1"/>
    </source>
</evidence>